<reference evidence="1 2" key="1">
    <citation type="journal article" date="2018" name="Nat. Ecol. Evol.">
        <title>Genomic signatures of mitonuclear coevolution across populations of Tigriopus californicus.</title>
        <authorList>
            <person name="Barreto F.S."/>
            <person name="Watson E.T."/>
            <person name="Lima T.G."/>
            <person name="Willett C.S."/>
            <person name="Edmands S."/>
            <person name="Li W."/>
            <person name="Burton R.S."/>
        </authorList>
    </citation>
    <scope>NUCLEOTIDE SEQUENCE [LARGE SCALE GENOMIC DNA]</scope>
    <source>
        <strain evidence="1 2">San Diego</strain>
    </source>
</reference>
<dbReference type="Proteomes" id="UP000318571">
    <property type="component" value="Chromosome 1"/>
</dbReference>
<dbReference type="AlphaFoldDB" id="A0A553NT43"/>
<evidence type="ECO:0000313" key="1">
    <source>
        <dbReference type="EMBL" id="TRY68597.1"/>
    </source>
</evidence>
<keyword evidence="2" id="KW-1185">Reference proteome</keyword>
<gene>
    <name evidence="1" type="ORF">TCAL_06936</name>
</gene>
<organism evidence="1 2">
    <name type="scientific">Tigriopus californicus</name>
    <name type="common">Marine copepod</name>
    <dbReference type="NCBI Taxonomy" id="6832"/>
    <lineage>
        <taxon>Eukaryota</taxon>
        <taxon>Metazoa</taxon>
        <taxon>Ecdysozoa</taxon>
        <taxon>Arthropoda</taxon>
        <taxon>Crustacea</taxon>
        <taxon>Multicrustacea</taxon>
        <taxon>Hexanauplia</taxon>
        <taxon>Copepoda</taxon>
        <taxon>Harpacticoida</taxon>
        <taxon>Harpacticidae</taxon>
        <taxon>Tigriopus</taxon>
    </lineage>
</organism>
<proteinExistence type="predicted"/>
<name>A0A553NT43_TIGCA</name>
<dbReference type="EMBL" id="VCGU01000010">
    <property type="protein sequence ID" value="TRY68597.1"/>
    <property type="molecule type" value="Genomic_DNA"/>
</dbReference>
<protein>
    <submittedName>
        <fullName evidence="1">Uncharacterized protein</fullName>
    </submittedName>
</protein>
<sequence>MDVSNQPFTLPCIKDPQDSSSDWKETRLMVHRTLRKLSPVAAVKLIDTEHQREMNRSPSWKLIRNDEEVHICQLGSSPANSDGKYPRLGYSSGEIEICDL</sequence>
<accession>A0A553NT43</accession>
<comment type="caution">
    <text evidence="1">The sequence shown here is derived from an EMBL/GenBank/DDBJ whole genome shotgun (WGS) entry which is preliminary data.</text>
</comment>
<evidence type="ECO:0000313" key="2">
    <source>
        <dbReference type="Proteomes" id="UP000318571"/>
    </source>
</evidence>